<evidence type="ECO:0000256" key="1">
    <source>
        <dbReference type="SAM" id="Phobius"/>
    </source>
</evidence>
<organism evidence="2 3">
    <name type="scientific">Candidatus Blackburnbacteria bacterium RIFCSPHIGHO2_12_FULL_41_13b</name>
    <dbReference type="NCBI Taxonomy" id="1797517"/>
    <lineage>
        <taxon>Bacteria</taxon>
        <taxon>Candidatus Blackburniibacteriota</taxon>
    </lineage>
</organism>
<dbReference type="Proteomes" id="UP000178272">
    <property type="component" value="Unassembled WGS sequence"/>
</dbReference>
<sequence length="173" mass="18990">MPLSKQKINLLQQDLVVATKFRHLGKISLITSAVYVFIVMGLFSVLFLTSRQKNSLETLAAGLTRDVQSLKETEGLLVTLKNRLGLSKLILGAAAPTPSEFIEKQIKSLPEGMEVTSFKAQEDGTITLSLRAQNSLSITKFINTLKEQNPVTVVLNSLIQLEDGTYSLSVNIK</sequence>
<dbReference type="EMBL" id="MHCA01000060">
    <property type="protein sequence ID" value="OGY10144.1"/>
    <property type="molecule type" value="Genomic_DNA"/>
</dbReference>
<keyword evidence="1" id="KW-0812">Transmembrane</keyword>
<reference evidence="2 3" key="1">
    <citation type="journal article" date="2016" name="Nat. Commun.">
        <title>Thousands of microbial genomes shed light on interconnected biogeochemical processes in an aquifer system.</title>
        <authorList>
            <person name="Anantharaman K."/>
            <person name="Brown C.T."/>
            <person name="Hug L.A."/>
            <person name="Sharon I."/>
            <person name="Castelle C.J."/>
            <person name="Probst A.J."/>
            <person name="Thomas B.C."/>
            <person name="Singh A."/>
            <person name="Wilkins M.J."/>
            <person name="Karaoz U."/>
            <person name="Brodie E.L."/>
            <person name="Williams K.H."/>
            <person name="Hubbard S.S."/>
            <person name="Banfield J.F."/>
        </authorList>
    </citation>
    <scope>NUCLEOTIDE SEQUENCE [LARGE SCALE GENOMIC DNA]</scope>
</reference>
<protein>
    <submittedName>
        <fullName evidence="2">Uncharacterized protein</fullName>
    </submittedName>
</protein>
<dbReference type="AlphaFoldDB" id="A0A1G1V443"/>
<evidence type="ECO:0000313" key="2">
    <source>
        <dbReference type="EMBL" id="OGY10144.1"/>
    </source>
</evidence>
<keyword evidence="1" id="KW-0472">Membrane</keyword>
<name>A0A1G1V443_9BACT</name>
<proteinExistence type="predicted"/>
<accession>A0A1G1V443</accession>
<evidence type="ECO:0000313" key="3">
    <source>
        <dbReference type="Proteomes" id="UP000178272"/>
    </source>
</evidence>
<feature type="transmembrane region" description="Helical" evidence="1">
    <location>
        <begin position="27"/>
        <end position="48"/>
    </location>
</feature>
<dbReference type="STRING" id="1797517.A3F61_02165"/>
<keyword evidence="1" id="KW-1133">Transmembrane helix</keyword>
<comment type="caution">
    <text evidence="2">The sequence shown here is derived from an EMBL/GenBank/DDBJ whole genome shotgun (WGS) entry which is preliminary data.</text>
</comment>
<gene>
    <name evidence="2" type="ORF">A3F61_02165</name>
</gene>